<reference evidence="1" key="1">
    <citation type="submission" date="2020-08" db="EMBL/GenBank/DDBJ databases">
        <title>Multicomponent nature underlies the extraordinary mechanical properties of spider dragline silk.</title>
        <authorList>
            <person name="Kono N."/>
            <person name="Nakamura H."/>
            <person name="Mori M."/>
            <person name="Yoshida Y."/>
            <person name="Ohtoshi R."/>
            <person name="Malay A.D."/>
            <person name="Moran D.A.P."/>
            <person name="Tomita M."/>
            <person name="Numata K."/>
            <person name="Arakawa K."/>
        </authorList>
    </citation>
    <scope>NUCLEOTIDE SEQUENCE</scope>
</reference>
<comment type="caution">
    <text evidence="1">The sequence shown here is derived from an EMBL/GenBank/DDBJ whole genome shotgun (WGS) entry which is preliminary data.</text>
</comment>
<dbReference type="EMBL" id="BMAU01021135">
    <property type="protein sequence ID" value="GFX91579.1"/>
    <property type="molecule type" value="Genomic_DNA"/>
</dbReference>
<name>A0A8X6RFG1_TRICX</name>
<dbReference type="AlphaFoldDB" id="A0A8X6RFG1"/>
<dbReference type="Proteomes" id="UP000887159">
    <property type="component" value="Unassembled WGS sequence"/>
</dbReference>
<proteinExistence type="predicted"/>
<evidence type="ECO:0000313" key="1">
    <source>
        <dbReference type="EMBL" id="GFX91579.1"/>
    </source>
</evidence>
<protein>
    <submittedName>
        <fullName evidence="1">Integrase catalytic domain-containing protein</fullName>
    </submittedName>
</protein>
<accession>A0A8X6RFG1</accession>
<evidence type="ECO:0000313" key="2">
    <source>
        <dbReference type="Proteomes" id="UP000887159"/>
    </source>
</evidence>
<sequence>MIDIVESQRLLQEILWKEDVNESVKVYQLNTVTCGTASAPFLAMRTLKQISIDEGENCPLAASVMCEDF</sequence>
<gene>
    <name evidence="1" type="primary">AVEN_200696_1</name>
    <name evidence="1" type="ORF">TNCV_3681651</name>
</gene>
<keyword evidence="2" id="KW-1185">Reference proteome</keyword>
<organism evidence="1 2">
    <name type="scientific">Trichonephila clavipes</name>
    <name type="common">Golden silk orbweaver</name>
    <name type="synonym">Nephila clavipes</name>
    <dbReference type="NCBI Taxonomy" id="2585209"/>
    <lineage>
        <taxon>Eukaryota</taxon>
        <taxon>Metazoa</taxon>
        <taxon>Ecdysozoa</taxon>
        <taxon>Arthropoda</taxon>
        <taxon>Chelicerata</taxon>
        <taxon>Arachnida</taxon>
        <taxon>Araneae</taxon>
        <taxon>Araneomorphae</taxon>
        <taxon>Entelegynae</taxon>
        <taxon>Araneoidea</taxon>
        <taxon>Nephilidae</taxon>
        <taxon>Trichonephila</taxon>
    </lineage>
</organism>